<evidence type="ECO:0000313" key="3">
    <source>
        <dbReference type="Proteomes" id="UP000593818"/>
    </source>
</evidence>
<feature type="compositionally biased region" description="Low complexity" evidence="1">
    <location>
        <begin position="243"/>
        <end position="259"/>
    </location>
</feature>
<dbReference type="RefSeq" id="WP_193904097.1">
    <property type="nucleotide sequence ID" value="NZ_CP063452.1"/>
</dbReference>
<sequence>MADNDEKRPFLRNRGRSAPAPKPTNPAASDTSAGAGVQAVPQARPATAQASQDVVDLVGFLREAENRRAQGQPAPTPKGMNDVLGAFRGQPAQQTTIQVLAAAATTRHLGAPTHNTRKWEQLAQQNAERLQALRAQQYRQEQHRYVQVQMPPDEIQRRIAGKEAADRDNDKRAFDAAAALALSYVAAKSVPSFDKLADLSAQHLAVVEPTAVVPASVAGSFAHAADADTVEMNFENFEKDADSSPAADSPDPRSEPAAAVEEDNEADVSDQLERIAETAPTSSGDLGKIGAALESAGRGLAAAVGPVNGDDEVAPPLSPVNLNQLSQELLDAVGAAMSSHPRSVTEMLNIERTPDHTNEAAFVPDTGVEHSHEATLGY</sequence>
<accession>A0A7M2XV87</accession>
<name>A0A7M2XV87_9NOCA</name>
<evidence type="ECO:0000256" key="1">
    <source>
        <dbReference type="SAM" id="MobiDB-lite"/>
    </source>
</evidence>
<dbReference type="AlphaFoldDB" id="A0A7M2XV87"/>
<feature type="region of interest" description="Disordered" evidence="1">
    <location>
        <begin position="1"/>
        <end position="51"/>
    </location>
</feature>
<geneLocation type="plasmid" evidence="2 3">
    <name>pRh5Ap-243</name>
</geneLocation>
<protein>
    <submittedName>
        <fullName evidence="2">Uncharacterized protein</fullName>
    </submittedName>
</protein>
<feature type="region of interest" description="Disordered" evidence="1">
    <location>
        <begin position="65"/>
        <end position="85"/>
    </location>
</feature>
<reference evidence="2 3" key="1">
    <citation type="submission" date="2020-10" db="EMBL/GenBank/DDBJ databases">
        <title>Whole genome sequence of oil-degrading bacteria Rhodococcus pyridinivorans strain 5Ap.</title>
        <authorList>
            <person name="Akhremchuk A.E."/>
            <person name="Valentovich L.N."/>
            <person name="Charniauskaya M.I."/>
            <person name="Bukliarevich H.A."/>
            <person name="Titok M.A."/>
        </authorList>
    </citation>
    <scope>NUCLEOTIDE SEQUENCE [LARGE SCALE GENOMIC DNA]</scope>
    <source>
        <strain evidence="2 3">5Ap</strain>
        <plasmid evidence="2 3">pRh5Ap-243</plasmid>
    </source>
</reference>
<dbReference type="Proteomes" id="UP000593818">
    <property type="component" value="Plasmid pRh5Ap-243"/>
</dbReference>
<organism evidence="2 3">
    <name type="scientific">Rhodococcus pyridinivorans</name>
    <dbReference type="NCBI Taxonomy" id="103816"/>
    <lineage>
        <taxon>Bacteria</taxon>
        <taxon>Bacillati</taxon>
        <taxon>Actinomycetota</taxon>
        <taxon>Actinomycetes</taxon>
        <taxon>Mycobacteriales</taxon>
        <taxon>Nocardiaceae</taxon>
        <taxon>Rhodococcus</taxon>
    </lineage>
</organism>
<evidence type="ECO:0000313" key="2">
    <source>
        <dbReference type="EMBL" id="QOW01685.1"/>
    </source>
</evidence>
<dbReference type="EMBL" id="CP063452">
    <property type="protein sequence ID" value="QOW01685.1"/>
    <property type="molecule type" value="Genomic_DNA"/>
</dbReference>
<feature type="region of interest" description="Disordered" evidence="1">
    <location>
        <begin position="239"/>
        <end position="268"/>
    </location>
</feature>
<proteinExistence type="predicted"/>
<gene>
    <name evidence="2" type="ORF">INP59_26390</name>
</gene>
<keyword evidence="2" id="KW-0614">Plasmid</keyword>
<keyword evidence="3" id="KW-1185">Reference proteome</keyword>